<reference evidence="15" key="1">
    <citation type="submission" date="2011-07" db="EMBL/GenBank/DDBJ databases">
        <authorList>
            <consortium name="Caenorhabditis brenneri Sequencing and Analysis Consortium"/>
            <person name="Wilson R.K."/>
        </authorList>
    </citation>
    <scope>NUCLEOTIDE SEQUENCE [LARGE SCALE GENOMIC DNA]</scope>
    <source>
        <strain evidence="15">PB2801</strain>
    </source>
</reference>
<dbReference type="GO" id="GO:0005886">
    <property type="term" value="C:plasma membrane"/>
    <property type="evidence" value="ECO:0007669"/>
    <property type="project" value="UniProtKB-SubCell"/>
</dbReference>
<dbReference type="eggNOG" id="ENOG502SM9X">
    <property type="taxonomic scope" value="Eukaryota"/>
</dbReference>
<dbReference type="FunCoup" id="G0MFM2">
    <property type="interactions" value="231"/>
</dbReference>
<evidence type="ECO:0000313" key="15">
    <source>
        <dbReference type="Proteomes" id="UP000008068"/>
    </source>
</evidence>
<keyword evidence="10 12" id="KW-0472">Membrane</keyword>
<feature type="region of interest" description="Disordered" evidence="13">
    <location>
        <begin position="1"/>
        <end position="23"/>
    </location>
</feature>
<dbReference type="PROSITE" id="PS51013">
    <property type="entry name" value="PANNEXIN"/>
    <property type="match status" value="1"/>
</dbReference>
<dbReference type="GO" id="GO:0005921">
    <property type="term" value="C:gap junction"/>
    <property type="evidence" value="ECO:0007669"/>
    <property type="project" value="UniProtKB-SubCell"/>
</dbReference>
<evidence type="ECO:0000256" key="5">
    <source>
        <dbReference type="ARBA" id="ARBA00022692"/>
    </source>
</evidence>
<dbReference type="Pfam" id="PF00876">
    <property type="entry name" value="Innexin"/>
    <property type="match status" value="1"/>
</dbReference>
<dbReference type="InParanoid" id="G0MFM2"/>
<evidence type="ECO:0000256" key="7">
    <source>
        <dbReference type="ARBA" id="ARBA00022949"/>
    </source>
</evidence>
<evidence type="ECO:0000256" key="10">
    <source>
        <dbReference type="ARBA" id="ARBA00023136"/>
    </source>
</evidence>
<accession>G0MFM2</accession>
<keyword evidence="3 12" id="KW-0813">Transport</keyword>
<keyword evidence="5 12" id="KW-0812">Transmembrane</keyword>
<dbReference type="GO" id="GO:0005243">
    <property type="term" value="F:gap junction channel activity"/>
    <property type="evidence" value="ECO:0007669"/>
    <property type="project" value="TreeGrafter"/>
</dbReference>
<proteinExistence type="inferred from homology"/>
<dbReference type="PRINTS" id="PR01262">
    <property type="entry name" value="INNEXIN"/>
</dbReference>
<feature type="compositionally biased region" description="Low complexity" evidence="13">
    <location>
        <begin position="9"/>
        <end position="23"/>
    </location>
</feature>
<dbReference type="EMBL" id="GL379792">
    <property type="protein sequence ID" value="EGT54261.1"/>
    <property type="molecule type" value="Genomic_DNA"/>
</dbReference>
<keyword evidence="9 12" id="KW-0406">Ion transport</keyword>
<evidence type="ECO:0000313" key="14">
    <source>
        <dbReference type="EMBL" id="EGT54261.1"/>
    </source>
</evidence>
<comment type="function">
    <text evidence="12">Structural component of the gap junctions.</text>
</comment>
<sequence>MDAQAIPHNSSSSNKGPGGSPASRVPRMVFAEIVGTLSFLQPQADDDIFDRLHYYYTTTFLLLTAVLISLKMFGGRPIECWLPAEYKSSWEDYTEMYCWARNTYVTAFEDDNLPEVVNREYTMVSYYQWVPFFLVYVAFSFYAPCLIWRLFYDKSGIRLKDIMSFTNDKANVVPAQRQANIRGLAAHLSSVFKHRFRIGEKHPYHHKVFKIFNVRYYESYLTYLYLAIKCLFLMNVLTQMYFMSRFLELDSHRYYGYGIFYDLIMGRGWKESSNFPVVTYCDMQIRILGHVQRHTVQCVLVINIFTEKIFFILWLWYTVLSLISFGSILSWIFASIPFNQRRQFIARRLELADVNFEKSRYRSELDEFVRDYIKIDGIFVLRMITIHSGILMCTDIVDTMWDQFLQESGHQVIQDILEDKPYGDDYDRSASAGGLSIDPGIRRKTSVLVPLMSREDLNIDQSPTTPTPQFLRPPSSRMTPAANV</sequence>
<dbReference type="InterPro" id="IPR000990">
    <property type="entry name" value="Innexin"/>
</dbReference>
<keyword evidence="11 12" id="KW-0407">Ion channel</keyword>
<keyword evidence="15" id="KW-1185">Reference proteome</keyword>
<feature type="transmembrane region" description="Helical" evidence="12">
    <location>
        <begin position="54"/>
        <end position="73"/>
    </location>
</feature>
<evidence type="ECO:0000256" key="2">
    <source>
        <dbReference type="ARBA" id="ARBA00004651"/>
    </source>
</evidence>
<evidence type="ECO:0000256" key="8">
    <source>
        <dbReference type="ARBA" id="ARBA00022989"/>
    </source>
</evidence>
<keyword evidence="7" id="KW-0965">Cell junction</keyword>
<evidence type="ECO:0000256" key="3">
    <source>
        <dbReference type="ARBA" id="ARBA00022448"/>
    </source>
</evidence>
<protein>
    <recommendedName>
        <fullName evidence="12">Innexin</fullName>
    </recommendedName>
</protein>
<feature type="transmembrane region" description="Helical" evidence="12">
    <location>
        <begin position="220"/>
        <end position="242"/>
    </location>
</feature>
<feature type="transmembrane region" description="Helical" evidence="12">
    <location>
        <begin position="314"/>
        <end position="338"/>
    </location>
</feature>
<evidence type="ECO:0000256" key="4">
    <source>
        <dbReference type="ARBA" id="ARBA00022475"/>
    </source>
</evidence>
<dbReference type="PANTHER" id="PTHR11893">
    <property type="entry name" value="INNEXIN"/>
    <property type="match status" value="1"/>
</dbReference>
<evidence type="ECO:0000256" key="6">
    <source>
        <dbReference type="ARBA" id="ARBA00022868"/>
    </source>
</evidence>
<keyword evidence="4" id="KW-1003">Cell membrane</keyword>
<feature type="region of interest" description="Disordered" evidence="13">
    <location>
        <begin position="457"/>
        <end position="484"/>
    </location>
</feature>
<evidence type="ECO:0000256" key="13">
    <source>
        <dbReference type="SAM" id="MobiDB-lite"/>
    </source>
</evidence>
<comment type="subcellular location">
    <subcellularLocation>
        <location evidence="1">Cell junction</location>
        <location evidence="1">Gap junction</location>
    </subcellularLocation>
    <subcellularLocation>
        <location evidence="2 12">Cell membrane</location>
        <topology evidence="2 12">Multi-pass membrane protein</topology>
    </subcellularLocation>
</comment>
<keyword evidence="6" id="KW-0303">Gap junction</keyword>
<dbReference type="Proteomes" id="UP000008068">
    <property type="component" value="Unassembled WGS sequence"/>
</dbReference>
<keyword evidence="8 12" id="KW-1133">Transmembrane helix</keyword>
<dbReference type="AlphaFoldDB" id="G0MFM2"/>
<feature type="compositionally biased region" description="Polar residues" evidence="13">
    <location>
        <begin position="459"/>
        <end position="468"/>
    </location>
</feature>
<organism evidence="15">
    <name type="scientific">Caenorhabditis brenneri</name>
    <name type="common">Nematode worm</name>
    <dbReference type="NCBI Taxonomy" id="135651"/>
    <lineage>
        <taxon>Eukaryota</taxon>
        <taxon>Metazoa</taxon>
        <taxon>Ecdysozoa</taxon>
        <taxon>Nematoda</taxon>
        <taxon>Chromadorea</taxon>
        <taxon>Rhabditida</taxon>
        <taxon>Rhabditina</taxon>
        <taxon>Rhabditomorpha</taxon>
        <taxon>Rhabditoidea</taxon>
        <taxon>Rhabditidae</taxon>
        <taxon>Peloderinae</taxon>
        <taxon>Caenorhabditis</taxon>
    </lineage>
</organism>
<comment type="similarity">
    <text evidence="12">Belongs to the pannexin family.</text>
</comment>
<dbReference type="PANTHER" id="PTHR11893:SF44">
    <property type="entry name" value="INNEXIN"/>
    <property type="match status" value="1"/>
</dbReference>
<dbReference type="STRING" id="135651.G0MFM2"/>
<evidence type="ECO:0000256" key="9">
    <source>
        <dbReference type="ARBA" id="ARBA00023065"/>
    </source>
</evidence>
<gene>
    <name evidence="12" type="primary">inx</name>
    <name evidence="14" type="ORF">CAEBREN_31232</name>
</gene>
<name>G0MFM2_CAEBE</name>
<evidence type="ECO:0000256" key="11">
    <source>
        <dbReference type="ARBA" id="ARBA00023303"/>
    </source>
</evidence>
<dbReference type="OrthoDB" id="5867527at2759"/>
<dbReference type="HOGENOM" id="CLU_035763_0_1_1"/>
<evidence type="ECO:0000256" key="1">
    <source>
        <dbReference type="ARBA" id="ARBA00004610"/>
    </source>
</evidence>
<feature type="transmembrane region" description="Helical" evidence="12">
    <location>
        <begin position="129"/>
        <end position="151"/>
    </location>
</feature>
<dbReference type="GO" id="GO:0034220">
    <property type="term" value="P:monoatomic ion transmembrane transport"/>
    <property type="evidence" value="ECO:0007669"/>
    <property type="project" value="UniProtKB-KW"/>
</dbReference>
<evidence type="ECO:0000256" key="12">
    <source>
        <dbReference type="RuleBase" id="RU010713"/>
    </source>
</evidence>